<keyword evidence="1" id="KW-1133">Transmembrane helix</keyword>
<dbReference type="RefSeq" id="WP_091684237.1">
    <property type="nucleotide sequence ID" value="NZ_BAABFM010000006.1"/>
</dbReference>
<reference evidence="2 3" key="1">
    <citation type="submission" date="2016-10" db="EMBL/GenBank/DDBJ databases">
        <authorList>
            <person name="de Groot N.N."/>
        </authorList>
    </citation>
    <scope>NUCLEOTIDE SEQUENCE [LARGE SCALE GENOMIC DNA]</scope>
    <source>
        <strain evidence="2 3">DSM 1283</strain>
    </source>
</reference>
<feature type="transmembrane region" description="Helical" evidence="1">
    <location>
        <begin position="57"/>
        <end position="75"/>
    </location>
</feature>
<dbReference type="InterPro" id="IPR017259">
    <property type="entry name" value="UCP037672"/>
</dbReference>
<evidence type="ECO:0000313" key="2">
    <source>
        <dbReference type="EMBL" id="SFN87470.1"/>
    </source>
</evidence>
<organism evidence="2 3">
    <name type="scientific">Anaerocolumna aminovalerica</name>
    <dbReference type="NCBI Taxonomy" id="1527"/>
    <lineage>
        <taxon>Bacteria</taxon>
        <taxon>Bacillati</taxon>
        <taxon>Bacillota</taxon>
        <taxon>Clostridia</taxon>
        <taxon>Lachnospirales</taxon>
        <taxon>Lachnospiraceae</taxon>
        <taxon>Anaerocolumna</taxon>
    </lineage>
</organism>
<feature type="transmembrane region" description="Helical" evidence="1">
    <location>
        <begin position="6"/>
        <end position="24"/>
    </location>
</feature>
<keyword evidence="3" id="KW-1185">Reference proteome</keyword>
<proteinExistence type="predicted"/>
<dbReference type="AlphaFoldDB" id="A0A1I5CKB8"/>
<accession>A0A1I5CKB8</accession>
<keyword evidence="1" id="KW-0472">Membrane</keyword>
<protein>
    <recommendedName>
        <fullName evidence="4">DUF3784 domain-containing protein</fullName>
    </recommendedName>
</protein>
<evidence type="ECO:0008006" key="4">
    <source>
        <dbReference type="Google" id="ProtNLM"/>
    </source>
</evidence>
<dbReference type="EMBL" id="FOWD01000003">
    <property type="protein sequence ID" value="SFN87470.1"/>
    <property type="molecule type" value="Genomic_DNA"/>
</dbReference>
<sequence length="110" mass="12514">MKSEIVPALISGIISVLMFVYAFFTSKEKGPILTNNYLFASKEKQEKMDKKLEYRRATIVFGLLGLIFLLLTLQILTIWLWLNYAIGIVVILLISYVVKITMDTVLNGPI</sequence>
<dbReference type="Proteomes" id="UP000198806">
    <property type="component" value="Unassembled WGS sequence"/>
</dbReference>
<feature type="transmembrane region" description="Helical" evidence="1">
    <location>
        <begin position="81"/>
        <end position="98"/>
    </location>
</feature>
<keyword evidence="1" id="KW-0812">Transmembrane</keyword>
<dbReference type="OrthoDB" id="2049424at2"/>
<dbReference type="Pfam" id="PF12650">
    <property type="entry name" value="DUF3784"/>
    <property type="match status" value="1"/>
</dbReference>
<gene>
    <name evidence="2" type="ORF">SAMN04489757_103119</name>
</gene>
<name>A0A1I5CKB8_9FIRM</name>
<evidence type="ECO:0000256" key="1">
    <source>
        <dbReference type="SAM" id="Phobius"/>
    </source>
</evidence>
<evidence type="ECO:0000313" key="3">
    <source>
        <dbReference type="Proteomes" id="UP000198806"/>
    </source>
</evidence>